<feature type="signal peptide" evidence="2">
    <location>
        <begin position="1"/>
        <end position="19"/>
    </location>
</feature>
<dbReference type="RefSeq" id="WP_106124677.1">
    <property type="nucleotide sequence ID" value="NZ_PVZG01000001.1"/>
</dbReference>
<sequence>MPHRWQVVVLAVLSAVALACEGAGNAGPAPTGKPKPKPGRPSSMVALGDSITAGFGSCTIFVACSRNSWATGSADAVDSHYRRIREANPAIKGHARNLAVPGAQAADLPGQAASAVDSGAEYVTVLIGANDACSGGVDEMTPVRTFRGHLDKAFGRLRKGLPRSRVLVVSIPDVHRLWQLGHDDPGAVRAWRRGICPAMLANPTSTAAADQDRRRRVADRIDAYNDQLARACDAYGDRCRWDGGAAHGIRFSLDLVNRTDYFHPNVAGQNRLADATYPVRFTW</sequence>
<dbReference type="PANTHER" id="PTHR21325">
    <property type="entry name" value="PHOSPHOLIPASE B, PLB1"/>
    <property type="match status" value="1"/>
</dbReference>
<feature type="region of interest" description="Disordered" evidence="1">
    <location>
        <begin position="24"/>
        <end position="44"/>
    </location>
</feature>
<evidence type="ECO:0000313" key="5">
    <source>
        <dbReference type="Proteomes" id="UP000239209"/>
    </source>
</evidence>
<dbReference type="Proteomes" id="UP000239209">
    <property type="component" value="Unassembled WGS sequence"/>
</dbReference>
<evidence type="ECO:0000256" key="2">
    <source>
        <dbReference type="SAM" id="SignalP"/>
    </source>
</evidence>
<dbReference type="AlphaFoldDB" id="A0A2T0SIZ8"/>
<dbReference type="PANTHER" id="PTHR21325:SF31">
    <property type="entry name" value="GH22081P-RELATED"/>
    <property type="match status" value="1"/>
</dbReference>
<dbReference type="GO" id="GO:0004620">
    <property type="term" value="F:phospholipase activity"/>
    <property type="evidence" value="ECO:0007669"/>
    <property type="project" value="InterPro"/>
</dbReference>
<dbReference type="SUPFAM" id="SSF52266">
    <property type="entry name" value="SGNH hydrolase"/>
    <property type="match status" value="1"/>
</dbReference>
<reference evidence="4 5" key="1">
    <citation type="submission" date="2018-03" db="EMBL/GenBank/DDBJ databases">
        <title>Genomic Encyclopedia of Archaeal and Bacterial Type Strains, Phase II (KMG-II): from individual species to whole genera.</title>
        <authorList>
            <person name="Goeker M."/>
        </authorList>
    </citation>
    <scope>NUCLEOTIDE SEQUENCE [LARGE SCALE GENOMIC DNA]</scope>
    <source>
        <strain evidence="4 5">DSM 45348</strain>
    </source>
</reference>
<name>A0A2T0SIZ8_9ACTN</name>
<feature type="domain" description="SGNH hydrolase-type esterase" evidence="3">
    <location>
        <begin position="46"/>
        <end position="269"/>
    </location>
</feature>
<accession>A0A2T0SIZ8</accession>
<evidence type="ECO:0000259" key="3">
    <source>
        <dbReference type="Pfam" id="PF13472"/>
    </source>
</evidence>
<comment type="caution">
    <text evidence="4">The sequence shown here is derived from an EMBL/GenBank/DDBJ whole genome shotgun (WGS) entry which is preliminary data.</text>
</comment>
<dbReference type="PROSITE" id="PS51257">
    <property type="entry name" value="PROKAR_LIPOPROTEIN"/>
    <property type="match status" value="1"/>
</dbReference>
<dbReference type="InterPro" id="IPR036514">
    <property type="entry name" value="SGNH_hydro_sf"/>
</dbReference>
<dbReference type="InterPro" id="IPR038885">
    <property type="entry name" value="PLB1"/>
</dbReference>
<dbReference type="EMBL" id="PVZG01000001">
    <property type="protein sequence ID" value="PRY33375.1"/>
    <property type="molecule type" value="Genomic_DNA"/>
</dbReference>
<dbReference type="OrthoDB" id="5561551at2"/>
<evidence type="ECO:0000313" key="4">
    <source>
        <dbReference type="EMBL" id="PRY33375.1"/>
    </source>
</evidence>
<keyword evidence="2" id="KW-0732">Signal</keyword>
<organism evidence="4 5">
    <name type="scientific">Pseudosporangium ferrugineum</name>
    <dbReference type="NCBI Taxonomy" id="439699"/>
    <lineage>
        <taxon>Bacteria</taxon>
        <taxon>Bacillati</taxon>
        <taxon>Actinomycetota</taxon>
        <taxon>Actinomycetes</taxon>
        <taxon>Micromonosporales</taxon>
        <taxon>Micromonosporaceae</taxon>
        <taxon>Pseudosporangium</taxon>
    </lineage>
</organism>
<keyword evidence="5" id="KW-1185">Reference proteome</keyword>
<evidence type="ECO:0000256" key="1">
    <source>
        <dbReference type="SAM" id="MobiDB-lite"/>
    </source>
</evidence>
<protein>
    <submittedName>
        <fullName evidence="4">Lysophospholipase L1-like esterase</fullName>
    </submittedName>
</protein>
<dbReference type="Pfam" id="PF13472">
    <property type="entry name" value="Lipase_GDSL_2"/>
    <property type="match status" value="1"/>
</dbReference>
<feature type="chain" id="PRO_5039474102" evidence="2">
    <location>
        <begin position="20"/>
        <end position="283"/>
    </location>
</feature>
<gene>
    <name evidence="4" type="ORF">CLV70_101537</name>
</gene>
<proteinExistence type="predicted"/>
<dbReference type="Gene3D" id="3.40.50.1110">
    <property type="entry name" value="SGNH hydrolase"/>
    <property type="match status" value="1"/>
</dbReference>
<dbReference type="InterPro" id="IPR013830">
    <property type="entry name" value="SGNH_hydro"/>
</dbReference>